<reference evidence="1" key="1">
    <citation type="submission" date="2014-09" db="EMBL/GenBank/DDBJ databases">
        <authorList>
            <person name="Magalhaes I.L.F."/>
            <person name="Oliveira U."/>
            <person name="Santos F.R."/>
            <person name="Vidigal T.H.D.A."/>
            <person name="Brescovit A.D."/>
            <person name="Santos A.J."/>
        </authorList>
    </citation>
    <scope>NUCLEOTIDE SEQUENCE</scope>
    <source>
        <tissue evidence="1">Shoot tissue taken approximately 20 cm above the soil surface</tissue>
    </source>
</reference>
<dbReference type="EMBL" id="GBRH01169658">
    <property type="protein sequence ID" value="JAE28238.1"/>
    <property type="molecule type" value="Transcribed_RNA"/>
</dbReference>
<sequence>MSICGVVTWTRFSSKLGLRLTSLIVIVACWKLELHNNLLSAFPLLCLVYSHNSH</sequence>
<protein>
    <submittedName>
        <fullName evidence="1">Uncharacterized protein</fullName>
    </submittedName>
</protein>
<reference evidence="1" key="2">
    <citation type="journal article" date="2015" name="Data Brief">
        <title>Shoot transcriptome of the giant reed, Arundo donax.</title>
        <authorList>
            <person name="Barrero R.A."/>
            <person name="Guerrero F.D."/>
            <person name="Moolhuijzen P."/>
            <person name="Goolsby J.A."/>
            <person name="Tidwell J."/>
            <person name="Bellgard S.E."/>
            <person name="Bellgard M.I."/>
        </authorList>
    </citation>
    <scope>NUCLEOTIDE SEQUENCE</scope>
    <source>
        <tissue evidence="1">Shoot tissue taken approximately 20 cm above the soil surface</tissue>
    </source>
</reference>
<organism evidence="1">
    <name type="scientific">Arundo donax</name>
    <name type="common">Giant reed</name>
    <name type="synonym">Donax arundinaceus</name>
    <dbReference type="NCBI Taxonomy" id="35708"/>
    <lineage>
        <taxon>Eukaryota</taxon>
        <taxon>Viridiplantae</taxon>
        <taxon>Streptophyta</taxon>
        <taxon>Embryophyta</taxon>
        <taxon>Tracheophyta</taxon>
        <taxon>Spermatophyta</taxon>
        <taxon>Magnoliopsida</taxon>
        <taxon>Liliopsida</taxon>
        <taxon>Poales</taxon>
        <taxon>Poaceae</taxon>
        <taxon>PACMAD clade</taxon>
        <taxon>Arundinoideae</taxon>
        <taxon>Arundineae</taxon>
        <taxon>Arundo</taxon>
    </lineage>
</organism>
<dbReference type="AlphaFoldDB" id="A0A0A9H5Q8"/>
<accession>A0A0A9H5Q8</accession>
<proteinExistence type="predicted"/>
<name>A0A0A9H5Q8_ARUDO</name>
<evidence type="ECO:0000313" key="1">
    <source>
        <dbReference type="EMBL" id="JAE28238.1"/>
    </source>
</evidence>